<proteinExistence type="predicted"/>
<keyword evidence="2" id="KW-1185">Reference proteome</keyword>
<comment type="caution">
    <text evidence="1">The sequence shown here is derived from an EMBL/GenBank/DDBJ whole genome shotgun (WGS) entry which is preliminary data.</text>
</comment>
<sequence length="219" mass="24703">MATILAHAELPSTYQYKYDHKVSSRERRSVRELAAVHQRRRYPALPSLKQHLMLVSTVAEIRKMGFSFWALGEAPFDNNSLEDMAYVIKRTDISSRYGGVEKRRVTSPTAAACWDKTSDDNFATEMRVVPERAAESLQRGGRDQRAKFGTKGSRVAGAWLAVVYSRFHSGCVLGHFRYTATHVLDMGKLDLDTTSNDGLQRGCGLFVDPRWNADLVCRL</sequence>
<dbReference type="Proteomes" id="UP000800093">
    <property type="component" value="Unassembled WGS sequence"/>
</dbReference>
<gene>
    <name evidence="1" type="ORF">CC78DRAFT_576011</name>
</gene>
<dbReference type="AlphaFoldDB" id="A0A9P4N760"/>
<name>A0A9P4N760_9PLEO</name>
<accession>A0A9P4N760</accession>
<evidence type="ECO:0000313" key="2">
    <source>
        <dbReference type="Proteomes" id="UP000800093"/>
    </source>
</evidence>
<evidence type="ECO:0000313" key="1">
    <source>
        <dbReference type="EMBL" id="KAF2268528.1"/>
    </source>
</evidence>
<dbReference type="EMBL" id="ML986586">
    <property type="protein sequence ID" value="KAF2268528.1"/>
    <property type="molecule type" value="Genomic_DNA"/>
</dbReference>
<protein>
    <submittedName>
        <fullName evidence="1">Uncharacterized protein</fullName>
    </submittedName>
</protein>
<organism evidence="1 2">
    <name type="scientific">Lojkania enalia</name>
    <dbReference type="NCBI Taxonomy" id="147567"/>
    <lineage>
        <taxon>Eukaryota</taxon>
        <taxon>Fungi</taxon>
        <taxon>Dikarya</taxon>
        <taxon>Ascomycota</taxon>
        <taxon>Pezizomycotina</taxon>
        <taxon>Dothideomycetes</taxon>
        <taxon>Pleosporomycetidae</taxon>
        <taxon>Pleosporales</taxon>
        <taxon>Pleosporales incertae sedis</taxon>
        <taxon>Lojkania</taxon>
    </lineage>
</organism>
<reference evidence="2" key="1">
    <citation type="journal article" date="2020" name="Stud. Mycol.">
        <title>101 Dothideomycetes genomes: A test case for predicting lifestyles and emergence of pathogens.</title>
        <authorList>
            <person name="Haridas S."/>
            <person name="Albert R."/>
            <person name="Binder M."/>
            <person name="Bloem J."/>
            <person name="LaButti K."/>
            <person name="Salamov A."/>
            <person name="Andreopoulos B."/>
            <person name="Baker S."/>
            <person name="Barry K."/>
            <person name="Bills G."/>
            <person name="Bluhm B."/>
            <person name="Cannon C."/>
            <person name="Castanera R."/>
            <person name="Culley D."/>
            <person name="Daum C."/>
            <person name="Ezra D."/>
            <person name="Gonzalez J."/>
            <person name="Henrissat B."/>
            <person name="Kuo A."/>
            <person name="Liang C."/>
            <person name="Lipzen A."/>
            <person name="Lutzoni F."/>
            <person name="Magnuson J."/>
            <person name="Mondo S."/>
            <person name="Nolan M."/>
            <person name="Ohm R."/>
            <person name="Pangilinan J."/>
            <person name="Park H.-J."/>
            <person name="Ramirez L."/>
            <person name="Alfaro M."/>
            <person name="Sun H."/>
            <person name="Tritt A."/>
            <person name="Yoshinaga Y."/>
            <person name="Zwiers L.-H."/>
            <person name="Turgeon B."/>
            <person name="Goodwin S."/>
            <person name="Spatafora J."/>
            <person name="Crous P."/>
            <person name="Grigoriev I."/>
        </authorList>
    </citation>
    <scope>NUCLEOTIDE SEQUENCE [LARGE SCALE GENOMIC DNA]</scope>
    <source>
        <strain evidence="2">CBS 304.66</strain>
    </source>
</reference>